<proteinExistence type="predicted"/>
<sequence>MFTLMCCADVDGEKVNLEITLDDAPHSVSFLEYSVARVFTLEAGRLVQAACLYIYDDANLLWTKLENVGQLCEYDQLYLFQPQTTTHADAQQDLPPPRPPRHSRAAAAVEENMRRRLSSSTAPPLAVEDGPRALTAPGAPSQVPRRDSNVASHRTSDSKVDLVARLERLKREKEMILAQKGPS</sequence>
<dbReference type="Pfam" id="PF18281">
    <property type="entry name" value="BILBO1_N"/>
    <property type="match status" value="1"/>
</dbReference>
<dbReference type="EMBL" id="LR877147">
    <property type="protein sequence ID" value="CAD2214224.1"/>
    <property type="molecule type" value="Genomic_DNA"/>
</dbReference>
<gene>
    <name evidence="3" type="ORF">ADEAN_000166800</name>
</gene>
<dbReference type="InterPro" id="IPR040747">
    <property type="entry name" value="BILBO1_N"/>
</dbReference>
<name>A0A7G2C503_9TRYP</name>
<dbReference type="Gene3D" id="3.10.20.650">
    <property type="match status" value="1"/>
</dbReference>
<accession>A0A7G2C503</accession>
<feature type="region of interest" description="Disordered" evidence="1">
    <location>
        <begin position="110"/>
        <end position="160"/>
    </location>
</feature>
<evidence type="ECO:0000313" key="4">
    <source>
        <dbReference type="Proteomes" id="UP000515908"/>
    </source>
</evidence>
<feature type="compositionally biased region" description="Basic and acidic residues" evidence="1">
    <location>
        <begin position="144"/>
        <end position="160"/>
    </location>
</feature>
<keyword evidence="4" id="KW-1185">Reference proteome</keyword>
<reference evidence="3 4" key="1">
    <citation type="submission" date="2020-08" db="EMBL/GenBank/DDBJ databases">
        <authorList>
            <person name="Newling K."/>
            <person name="Davey J."/>
            <person name="Forrester S."/>
        </authorList>
    </citation>
    <scope>NUCLEOTIDE SEQUENCE [LARGE SCALE GENOMIC DNA]</scope>
    <source>
        <strain evidence="4">Crithidia deanei Carvalho (ATCC PRA-265)</strain>
    </source>
</reference>
<evidence type="ECO:0000313" key="3">
    <source>
        <dbReference type="EMBL" id="CAD2214224.1"/>
    </source>
</evidence>
<feature type="domain" description="BILBO1 N-terminal" evidence="2">
    <location>
        <begin position="13"/>
        <end position="84"/>
    </location>
</feature>
<dbReference type="AlphaFoldDB" id="A0A7G2C503"/>
<evidence type="ECO:0000256" key="1">
    <source>
        <dbReference type="SAM" id="MobiDB-lite"/>
    </source>
</evidence>
<evidence type="ECO:0000259" key="2">
    <source>
        <dbReference type="Pfam" id="PF18281"/>
    </source>
</evidence>
<dbReference type="VEuPathDB" id="TriTrypDB:ADEAN_000166800"/>
<organism evidence="3 4">
    <name type="scientific">Angomonas deanei</name>
    <dbReference type="NCBI Taxonomy" id="59799"/>
    <lineage>
        <taxon>Eukaryota</taxon>
        <taxon>Discoba</taxon>
        <taxon>Euglenozoa</taxon>
        <taxon>Kinetoplastea</taxon>
        <taxon>Metakinetoplastina</taxon>
        <taxon>Trypanosomatida</taxon>
        <taxon>Trypanosomatidae</taxon>
        <taxon>Strigomonadinae</taxon>
        <taxon>Angomonas</taxon>
    </lineage>
</organism>
<dbReference type="Proteomes" id="UP000515908">
    <property type="component" value="Chromosome 03"/>
</dbReference>
<protein>
    <submittedName>
        <fullName evidence="3">BILBO1 N-terminal domain containing protein, putative</fullName>
    </submittedName>
</protein>